<dbReference type="FunFam" id="3.40.640.10:FF:000046">
    <property type="entry name" value="Cystathionine gamma-lyase"/>
    <property type="match status" value="1"/>
</dbReference>
<dbReference type="Proteomes" id="UP000439983">
    <property type="component" value="Unassembled WGS sequence"/>
</dbReference>
<dbReference type="EMBL" id="WITC01000036">
    <property type="protein sequence ID" value="MQX15130.1"/>
    <property type="molecule type" value="Genomic_DNA"/>
</dbReference>
<dbReference type="GO" id="GO:0019346">
    <property type="term" value="P:transsulfuration"/>
    <property type="evidence" value="ECO:0007669"/>
    <property type="project" value="InterPro"/>
</dbReference>
<dbReference type="PANTHER" id="PTHR11808">
    <property type="entry name" value="TRANS-SULFURATION ENZYME FAMILY MEMBER"/>
    <property type="match status" value="1"/>
</dbReference>
<dbReference type="GO" id="GO:0016846">
    <property type="term" value="F:carbon-sulfur lyase activity"/>
    <property type="evidence" value="ECO:0007669"/>
    <property type="project" value="TreeGrafter"/>
</dbReference>
<dbReference type="CDD" id="cd00614">
    <property type="entry name" value="CGS_like"/>
    <property type="match status" value="1"/>
</dbReference>
<dbReference type="OrthoDB" id="7316598at2"/>
<name>A0A6N7LCW8_SINTE</name>
<evidence type="ECO:0000256" key="1">
    <source>
        <dbReference type="ARBA" id="ARBA00001933"/>
    </source>
</evidence>
<comment type="pathway">
    <text evidence="3">Amino-acid biosynthesis; L-methionine biosynthesis via de novo pathway; L-homocysteine from O-succinyl-L-homoserine: step 1/1.</text>
</comment>
<dbReference type="AlphaFoldDB" id="A0A6N7LCW8"/>
<dbReference type="SUPFAM" id="SSF53383">
    <property type="entry name" value="PLP-dependent transferases"/>
    <property type="match status" value="1"/>
</dbReference>
<feature type="modified residue" description="N6-(pyridoxal phosphate)lysine" evidence="3 4">
    <location>
        <position position="207"/>
    </location>
</feature>
<dbReference type="NCBIfam" id="NF005696">
    <property type="entry name" value="PRK07504.1"/>
    <property type="match status" value="1"/>
</dbReference>
<keyword evidence="3" id="KW-0486">Methionine biosynthesis</keyword>
<evidence type="ECO:0000256" key="2">
    <source>
        <dbReference type="ARBA" id="ARBA00022898"/>
    </source>
</evidence>
<comment type="caution">
    <text evidence="6">The sequence shown here is derived from an EMBL/GenBank/DDBJ whole genome shotgun (WGS) entry which is preliminary data.</text>
</comment>
<protein>
    <recommendedName>
        <fullName evidence="3">O-succinylhomoserine sulfhydrylase</fullName>
        <shortName evidence="3">OSH sulfhydrylase</shortName>
        <shortName evidence="3">OSHS sulfhydrylase</shortName>
        <ecNumber evidence="3">2.5.1.-</ecNumber>
    </recommendedName>
</protein>
<dbReference type="GO" id="GO:0016765">
    <property type="term" value="F:transferase activity, transferring alkyl or aryl (other than methyl) groups"/>
    <property type="evidence" value="ECO:0007669"/>
    <property type="project" value="UniProtKB-UniRule"/>
</dbReference>
<dbReference type="GO" id="GO:0005737">
    <property type="term" value="C:cytoplasm"/>
    <property type="evidence" value="ECO:0007669"/>
    <property type="project" value="TreeGrafter"/>
</dbReference>
<sequence>MSKTWRPATQLVHGGTLRSQYGETSEAIFLTQGFVYETSEAAEARFKGETDGFIYARYGSPTNDMFEKRMCMLEGAEDARATASGMAAVASAILCQVKAGDHIVAARALFGSCRWVVETLAPKYGVECTLVDGRDLANWEKAVRPNTKVFFLESPTNPTLEVIDIAGVAKLADQVGAKLVVDNVFATPLFQKPLELGAHVVVYSATKHIDGQGRCLGGVVLSSKEWIDENLHDYFRHTGPAMSPFNAWTLLKGVETLPLRVKQQTESARLIADFLAEQPQVGRVIYPGRKDHPQADIIAKQMSGGSTLVAFELKGGKEAAFALQNALEIVRISNNLGDSKSLITHPATTTHKNLTEEARAELGISSGTVRFSAGIEDGEDLIEDFARALRSVKA</sequence>
<dbReference type="HAMAP" id="MF_02056">
    <property type="entry name" value="MetZ"/>
    <property type="match status" value="1"/>
</dbReference>
<organism evidence="6 7">
    <name type="scientific">Sinorhizobium terangae</name>
    <dbReference type="NCBI Taxonomy" id="110322"/>
    <lineage>
        <taxon>Bacteria</taxon>
        <taxon>Pseudomonadati</taxon>
        <taxon>Pseudomonadota</taxon>
        <taxon>Alphaproteobacteria</taxon>
        <taxon>Hyphomicrobiales</taxon>
        <taxon>Rhizobiaceae</taxon>
        <taxon>Sinorhizobium/Ensifer group</taxon>
        <taxon>Sinorhizobium</taxon>
    </lineage>
</organism>
<reference evidence="6 7" key="1">
    <citation type="journal article" date="2013" name="Genome Biol.">
        <title>Comparative genomics of the core and accessory genomes of 48 Sinorhizobium strains comprising five genospecies.</title>
        <authorList>
            <person name="Sugawara M."/>
            <person name="Epstein B."/>
            <person name="Badgley B.D."/>
            <person name="Unno T."/>
            <person name="Xu L."/>
            <person name="Reese J."/>
            <person name="Gyaneshwar P."/>
            <person name="Denny R."/>
            <person name="Mudge J."/>
            <person name="Bharti A.K."/>
            <person name="Farmer A.D."/>
            <person name="May G.D."/>
            <person name="Woodward J.E."/>
            <person name="Medigue C."/>
            <person name="Vallenet D."/>
            <person name="Lajus A."/>
            <person name="Rouy Z."/>
            <person name="Martinez-Vaz B."/>
            <person name="Tiffin P."/>
            <person name="Young N.D."/>
            <person name="Sadowsky M.J."/>
        </authorList>
    </citation>
    <scope>NUCLEOTIDE SEQUENCE [LARGE SCALE GENOMIC DNA]</scope>
    <source>
        <strain evidence="6 7">USDA4894</strain>
    </source>
</reference>
<dbReference type="RefSeq" id="WP_153438651.1">
    <property type="nucleotide sequence ID" value="NZ_JACIGA010000001.1"/>
</dbReference>
<comment type="cofactor">
    <cofactor evidence="1 3 5">
        <name>pyridoxal 5'-phosphate</name>
        <dbReference type="ChEBI" id="CHEBI:597326"/>
    </cofactor>
</comment>
<gene>
    <name evidence="3" type="primary">metZ</name>
    <name evidence="6" type="ORF">GHK62_10250</name>
</gene>
<comment type="catalytic activity">
    <reaction evidence="3">
        <text>O-succinyl-L-homoserine + hydrogen sulfide = L-homocysteine + succinate</text>
        <dbReference type="Rhea" id="RHEA:27826"/>
        <dbReference type="ChEBI" id="CHEBI:29919"/>
        <dbReference type="ChEBI" id="CHEBI:30031"/>
        <dbReference type="ChEBI" id="CHEBI:57661"/>
        <dbReference type="ChEBI" id="CHEBI:58199"/>
    </reaction>
</comment>
<comment type="function">
    <text evidence="3">Catalyzes the formation of L-homocysteine from O-succinyl-L-homoserine (OSHS) and hydrogen sulfide.</text>
</comment>
<dbReference type="EC" id="2.5.1.-" evidence="3"/>
<evidence type="ECO:0000313" key="7">
    <source>
        <dbReference type="Proteomes" id="UP000439983"/>
    </source>
</evidence>
<comment type="subunit">
    <text evidence="3">Homotetramer.</text>
</comment>
<dbReference type="GO" id="GO:0071268">
    <property type="term" value="P:homocysteine biosynthetic process"/>
    <property type="evidence" value="ECO:0007669"/>
    <property type="project" value="InterPro"/>
</dbReference>
<evidence type="ECO:0000256" key="4">
    <source>
        <dbReference type="PIRSR" id="PIRSR001434-2"/>
    </source>
</evidence>
<dbReference type="GO" id="GO:0071266">
    <property type="term" value="P:'de novo' L-methionine biosynthetic process"/>
    <property type="evidence" value="ECO:0007669"/>
    <property type="project" value="UniProtKB-UniRule"/>
</dbReference>
<dbReference type="InterPro" id="IPR015424">
    <property type="entry name" value="PyrdxlP-dep_Trfase"/>
</dbReference>
<dbReference type="Gene3D" id="3.90.1150.10">
    <property type="entry name" value="Aspartate Aminotransferase, domain 1"/>
    <property type="match status" value="1"/>
</dbReference>
<evidence type="ECO:0000313" key="6">
    <source>
        <dbReference type="EMBL" id="MQX15130.1"/>
    </source>
</evidence>
<dbReference type="InterPro" id="IPR015421">
    <property type="entry name" value="PyrdxlP-dep_Trfase_major"/>
</dbReference>
<dbReference type="NCBIfam" id="TIGR01325">
    <property type="entry name" value="O_suc_HS_sulf"/>
    <property type="match status" value="1"/>
</dbReference>
<dbReference type="PIRSF" id="PIRSF001434">
    <property type="entry name" value="CGS"/>
    <property type="match status" value="1"/>
</dbReference>
<comment type="similarity">
    <text evidence="3">Belongs to the trans-sulfuration enzymes family. MetZ subfamily.</text>
</comment>
<dbReference type="InterPro" id="IPR000277">
    <property type="entry name" value="Cys/Met-Metab_PyrdxlP-dep_enz"/>
</dbReference>
<dbReference type="Gene3D" id="3.40.640.10">
    <property type="entry name" value="Type I PLP-dependent aspartate aminotransferase-like (Major domain)"/>
    <property type="match status" value="1"/>
</dbReference>
<dbReference type="Pfam" id="PF01053">
    <property type="entry name" value="Cys_Met_Meta_PP"/>
    <property type="match status" value="1"/>
</dbReference>
<dbReference type="InterPro" id="IPR015422">
    <property type="entry name" value="PyrdxlP-dep_Trfase_small"/>
</dbReference>
<keyword evidence="3" id="KW-0028">Amino-acid biosynthesis</keyword>
<keyword evidence="3" id="KW-0808">Transferase</keyword>
<accession>A0A6N7LCW8</accession>
<keyword evidence="2 3" id="KW-0663">Pyridoxal phosphate</keyword>
<proteinExistence type="inferred from homology"/>
<dbReference type="PANTHER" id="PTHR11808:SF80">
    <property type="entry name" value="CYSTATHIONINE GAMMA-LYASE"/>
    <property type="match status" value="1"/>
</dbReference>
<evidence type="ECO:0000256" key="5">
    <source>
        <dbReference type="RuleBase" id="RU362118"/>
    </source>
</evidence>
<keyword evidence="7" id="KW-1185">Reference proteome</keyword>
<evidence type="ECO:0000256" key="3">
    <source>
        <dbReference type="HAMAP-Rule" id="MF_02056"/>
    </source>
</evidence>
<dbReference type="GO" id="GO:0030170">
    <property type="term" value="F:pyridoxal phosphate binding"/>
    <property type="evidence" value="ECO:0007669"/>
    <property type="project" value="UniProtKB-UniRule"/>
</dbReference>
<dbReference type="FunFam" id="3.90.1150.10:FF:000033">
    <property type="entry name" value="Cystathionine gamma-synthase"/>
    <property type="match status" value="1"/>
</dbReference>
<dbReference type="InterPro" id="IPR006234">
    <property type="entry name" value="O-succ-hSer_sulfhydrylase"/>
</dbReference>
<dbReference type="UniPathway" id="UPA00051">
    <property type="reaction ID" value="UER00449"/>
</dbReference>